<organism evidence="2 3">
    <name type="scientific">Microvirga subterranea</name>
    <dbReference type="NCBI Taxonomy" id="186651"/>
    <lineage>
        <taxon>Bacteria</taxon>
        <taxon>Pseudomonadati</taxon>
        <taxon>Pseudomonadota</taxon>
        <taxon>Alphaproteobacteria</taxon>
        <taxon>Hyphomicrobiales</taxon>
        <taxon>Methylobacteriaceae</taxon>
        <taxon>Microvirga</taxon>
    </lineage>
</organism>
<dbReference type="Proteomes" id="UP000254925">
    <property type="component" value="Unassembled WGS sequence"/>
</dbReference>
<dbReference type="PANTHER" id="PTHR45947:SF3">
    <property type="entry name" value="SULFOQUINOVOSYL TRANSFERASE SQD2"/>
    <property type="match status" value="1"/>
</dbReference>
<dbReference type="SUPFAM" id="SSF53756">
    <property type="entry name" value="UDP-Glycosyltransferase/glycogen phosphorylase"/>
    <property type="match status" value="1"/>
</dbReference>
<evidence type="ECO:0000313" key="2">
    <source>
        <dbReference type="EMBL" id="RDI58563.1"/>
    </source>
</evidence>
<dbReference type="AlphaFoldDB" id="A0A370HIZ6"/>
<reference evidence="2 3" key="1">
    <citation type="submission" date="2018-07" db="EMBL/GenBank/DDBJ databases">
        <title>Genomic Encyclopedia of Type Strains, Phase IV (KMG-IV): sequencing the most valuable type-strain genomes for metagenomic binning, comparative biology and taxonomic classification.</title>
        <authorList>
            <person name="Goeker M."/>
        </authorList>
    </citation>
    <scope>NUCLEOTIDE SEQUENCE [LARGE SCALE GENOMIC DNA]</scope>
    <source>
        <strain evidence="2 3">DSM 14364</strain>
    </source>
</reference>
<comment type="caution">
    <text evidence="2">The sequence shown here is derived from an EMBL/GenBank/DDBJ whole genome shotgun (WGS) entry which is preliminary data.</text>
</comment>
<keyword evidence="2" id="KW-0808">Transferase</keyword>
<protein>
    <submittedName>
        <fullName evidence="2">Glycosyltransferase involved in cell wall biosynthesis</fullName>
    </submittedName>
</protein>
<dbReference type="InterPro" id="IPR050194">
    <property type="entry name" value="Glycosyltransferase_grp1"/>
</dbReference>
<gene>
    <name evidence="2" type="ORF">DES45_10586</name>
</gene>
<evidence type="ECO:0000313" key="3">
    <source>
        <dbReference type="Proteomes" id="UP000254925"/>
    </source>
</evidence>
<sequence>MSGSTRRECHTVILHYWGRRGGGSQVTLSLARHLRETCRGIHVILSLTKQNEDIQAFEASELPIVTIDRPRPSNLWRRAWLLPRALKKHADQLASLAPDAVIMTMNSPFAWPFIRLLQKRGLKVFYVAHDAEPHPGDYARLWQKVTQHLLVKGADHVIALSNSVAQRIIERVPTIGNRTTVIPLEAIYQTERPYKTTSLPHHSPVRLLFYGRLLPYKGLDVLAKALEPLQSRSNWRMTIAGSGPLEVDVRRMFAGWSQVDLELGWVTDQRTAELFSSHDLLLCPYIEASQSGVVAQAMSWSMPSLVMPTGALPEQIGFGKAGFVAEALDAKGFEQALNQILEQPDRIIEASQGAASLLAERQSSKEWVRLIRAASHP</sequence>
<evidence type="ECO:0000259" key="1">
    <source>
        <dbReference type="Pfam" id="PF13439"/>
    </source>
</evidence>
<feature type="domain" description="Glycosyltransferase subfamily 4-like N-terminal" evidence="1">
    <location>
        <begin position="21"/>
        <end position="183"/>
    </location>
</feature>
<dbReference type="EMBL" id="QQBB01000005">
    <property type="protein sequence ID" value="RDI58563.1"/>
    <property type="molecule type" value="Genomic_DNA"/>
</dbReference>
<dbReference type="Gene3D" id="3.40.50.2000">
    <property type="entry name" value="Glycogen Phosphorylase B"/>
    <property type="match status" value="2"/>
</dbReference>
<name>A0A370HIZ6_9HYPH</name>
<accession>A0A370HIZ6</accession>
<dbReference type="GO" id="GO:0016757">
    <property type="term" value="F:glycosyltransferase activity"/>
    <property type="evidence" value="ECO:0007669"/>
    <property type="project" value="TreeGrafter"/>
</dbReference>
<proteinExistence type="predicted"/>
<dbReference type="CDD" id="cd03801">
    <property type="entry name" value="GT4_PimA-like"/>
    <property type="match status" value="1"/>
</dbReference>
<dbReference type="InterPro" id="IPR028098">
    <property type="entry name" value="Glyco_trans_4-like_N"/>
</dbReference>
<dbReference type="Pfam" id="PF13439">
    <property type="entry name" value="Glyco_transf_4"/>
    <property type="match status" value="1"/>
</dbReference>
<dbReference type="Pfam" id="PF13692">
    <property type="entry name" value="Glyco_trans_1_4"/>
    <property type="match status" value="1"/>
</dbReference>
<keyword evidence="3" id="KW-1185">Reference proteome</keyword>
<dbReference type="PANTHER" id="PTHR45947">
    <property type="entry name" value="SULFOQUINOVOSYL TRANSFERASE SQD2"/>
    <property type="match status" value="1"/>
</dbReference>